<reference evidence="8" key="2">
    <citation type="journal article" date="2013" name="Nat. Commun.">
        <title>Genome of the Chinese tree shrew.</title>
        <authorList>
            <person name="Fan Y."/>
            <person name="Huang Z.Y."/>
            <person name="Cao C.C."/>
            <person name="Chen C.S."/>
            <person name="Chen Y.X."/>
            <person name="Fan D.D."/>
            <person name="He J."/>
            <person name="Hou H.L."/>
            <person name="Hu L."/>
            <person name="Hu X.T."/>
            <person name="Jiang X.T."/>
            <person name="Lai R."/>
            <person name="Lang Y.S."/>
            <person name="Liang B."/>
            <person name="Liao S.G."/>
            <person name="Mu D."/>
            <person name="Ma Y.Y."/>
            <person name="Niu Y.Y."/>
            <person name="Sun X.Q."/>
            <person name="Xia J.Q."/>
            <person name="Xiao J."/>
            <person name="Xiong Z.Q."/>
            <person name="Xu L."/>
            <person name="Yang L."/>
            <person name="Zhang Y."/>
            <person name="Zhao W."/>
            <person name="Zhao X.D."/>
            <person name="Zheng Y.T."/>
            <person name="Zhou J.M."/>
            <person name="Zhu Y.B."/>
            <person name="Zhang G.J."/>
            <person name="Wang J."/>
            <person name="Yao Y.G."/>
        </authorList>
    </citation>
    <scope>NUCLEOTIDE SEQUENCE [LARGE SCALE GENOMIC DNA]</scope>
</reference>
<dbReference type="Proteomes" id="UP000011518">
    <property type="component" value="Unassembled WGS sequence"/>
</dbReference>
<dbReference type="PANTHER" id="PTHR44830:SF1">
    <property type="entry name" value="TR-TYPE G DOMAIN-CONTAINING PROTEIN"/>
    <property type="match status" value="1"/>
</dbReference>
<evidence type="ECO:0000256" key="6">
    <source>
        <dbReference type="ARBA" id="ARBA00023134"/>
    </source>
</evidence>
<dbReference type="AlphaFoldDB" id="L9JQH4"/>
<dbReference type="GO" id="GO:0005525">
    <property type="term" value="F:GTP binding"/>
    <property type="evidence" value="ECO:0007669"/>
    <property type="project" value="UniProtKB-KW"/>
</dbReference>
<keyword evidence="2" id="KW-0963">Cytoplasm</keyword>
<dbReference type="FunFam" id="2.40.30.10:FF:000003">
    <property type="entry name" value="Elongation factor 1-alpha"/>
    <property type="match status" value="1"/>
</dbReference>
<evidence type="ECO:0000256" key="1">
    <source>
        <dbReference type="ARBA" id="ARBA00004496"/>
    </source>
</evidence>
<dbReference type="SUPFAM" id="SSF50447">
    <property type="entry name" value="Translation proteins"/>
    <property type="match status" value="1"/>
</dbReference>
<keyword evidence="3" id="KW-0547">Nucleotide-binding</keyword>
<keyword evidence="5" id="KW-0648">Protein biosynthesis</keyword>
<accession>L9JQH4</accession>
<dbReference type="PANTHER" id="PTHR44830">
    <property type="entry name" value="ELONGATION FACTOR 1 ALPHA"/>
    <property type="match status" value="1"/>
</dbReference>
<evidence type="ECO:0000256" key="3">
    <source>
        <dbReference type="ARBA" id="ARBA00022741"/>
    </source>
</evidence>
<dbReference type="STRING" id="246437.L9JQH4"/>
<organism evidence="7 8">
    <name type="scientific">Tupaia chinensis</name>
    <name type="common">Chinese tree shrew</name>
    <name type="synonym">Tupaia belangeri chinensis</name>
    <dbReference type="NCBI Taxonomy" id="246437"/>
    <lineage>
        <taxon>Eukaryota</taxon>
        <taxon>Metazoa</taxon>
        <taxon>Chordata</taxon>
        <taxon>Craniata</taxon>
        <taxon>Vertebrata</taxon>
        <taxon>Euteleostomi</taxon>
        <taxon>Mammalia</taxon>
        <taxon>Eutheria</taxon>
        <taxon>Euarchontoglires</taxon>
        <taxon>Scandentia</taxon>
        <taxon>Tupaiidae</taxon>
        <taxon>Tupaia</taxon>
    </lineage>
</organism>
<evidence type="ECO:0000256" key="5">
    <source>
        <dbReference type="ARBA" id="ARBA00022917"/>
    </source>
</evidence>
<dbReference type="InterPro" id="IPR009000">
    <property type="entry name" value="Transl_B-barrel_sf"/>
</dbReference>
<dbReference type="GO" id="GO:0005737">
    <property type="term" value="C:cytoplasm"/>
    <property type="evidence" value="ECO:0007669"/>
    <property type="project" value="UniProtKB-SubCell"/>
</dbReference>
<keyword evidence="4 7" id="KW-0251">Elongation factor</keyword>
<evidence type="ECO:0000313" key="8">
    <source>
        <dbReference type="Proteomes" id="UP000011518"/>
    </source>
</evidence>
<evidence type="ECO:0000313" key="7">
    <source>
        <dbReference type="EMBL" id="ELW52795.1"/>
    </source>
</evidence>
<name>L9JQH4_TUPCH</name>
<proteinExistence type="predicted"/>
<evidence type="ECO:0000256" key="2">
    <source>
        <dbReference type="ARBA" id="ARBA00022490"/>
    </source>
</evidence>
<protein>
    <submittedName>
        <fullName evidence="7">Elongation factor 1-alpha 1</fullName>
    </submittedName>
</protein>
<gene>
    <name evidence="7" type="ORF">TREES_T100017920</name>
</gene>
<sequence>MITGIYQTNCAVQIVLLVLVNLKQDVYKSDGIGIVPMGQMKTSVLKPSMVVTFAPVNVTTEIKSVKMHHAALSEALSGDNVDFNVKNVSVKDVWHGDVADESKMTYQ</sequence>
<keyword evidence="8" id="KW-1185">Reference proteome</keyword>
<dbReference type="GO" id="GO:0003746">
    <property type="term" value="F:translation elongation factor activity"/>
    <property type="evidence" value="ECO:0007669"/>
    <property type="project" value="UniProtKB-KW"/>
</dbReference>
<dbReference type="EMBL" id="KB320953">
    <property type="protein sequence ID" value="ELW52795.1"/>
    <property type="molecule type" value="Genomic_DNA"/>
</dbReference>
<dbReference type="Gene3D" id="2.40.30.10">
    <property type="entry name" value="Translation factors"/>
    <property type="match status" value="1"/>
</dbReference>
<dbReference type="InParanoid" id="L9JQH4"/>
<keyword evidence="6" id="KW-0342">GTP-binding</keyword>
<reference evidence="8" key="1">
    <citation type="submission" date="2012-07" db="EMBL/GenBank/DDBJ databases">
        <title>Genome of the Chinese tree shrew, a rising model animal genetically related to primates.</title>
        <authorList>
            <person name="Zhang G."/>
            <person name="Fan Y."/>
            <person name="Yao Y."/>
            <person name="Huang Z."/>
        </authorList>
    </citation>
    <scope>NUCLEOTIDE SEQUENCE [LARGE SCALE GENOMIC DNA]</scope>
</reference>
<evidence type="ECO:0000256" key="4">
    <source>
        <dbReference type="ARBA" id="ARBA00022768"/>
    </source>
</evidence>
<comment type="subcellular location">
    <subcellularLocation>
        <location evidence="1">Cytoplasm</location>
    </subcellularLocation>
</comment>